<dbReference type="AlphaFoldDB" id="A0A8T0YFI4"/>
<accession>A0A8T0YFI4</accession>
<organism evidence="3 5">
    <name type="scientific">Phytophthora cactorum</name>
    <dbReference type="NCBI Taxonomy" id="29920"/>
    <lineage>
        <taxon>Eukaryota</taxon>
        <taxon>Sar</taxon>
        <taxon>Stramenopiles</taxon>
        <taxon>Oomycota</taxon>
        <taxon>Peronosporomycetes</taxon>
        <taxon>Peronosporales</taxon>
        <taxon>Peronosporaceae</taxon>
        <taxon>Phytophthora</taxon>
    </lineage>
</organism>
<feature type="domain" description="DDE-1" evidence="2">
    <location>
        <begin position="184"/>
        <end position="314"/>
    </location>
</feature>
<evidence type="ECO:0000259" key="2">
    <source>
        <dbReference type="Pfam" id="PF03184"/>
    </source>
</evidence>
<evidence type="ECO:0000313" key="5">
    <source>
        <dbReference type="Proteomes" id="UP000735874"/>
    </source>
</evidence>
<sequence length="349" mass="39928">MKKRPKNKNKTKLKGAEASKSAPVVQVATQHGVRRSSVYRWRKHAKALEANKKAGNKCYVRTSAHDVLRVRYPVLEKQLLDYVAEMRKNRKLCVTTKCLILMMVKFDPAFVRARQYTALRSWTGRFLKRNHLVVRRITHKGNKTRSEMQRFFVRFSYWREVAMFAGVPGCRVADSVTASTFGSTAVEHTVQAKAWCDHSIMKEWIEKIWCPNVNGCRMLLLDSLKVHKMANIRQYLENDCATQVQYIPPGVTGLCQPMGVSVMKSFKKKIQDLYVKHHIGHPCPADAAERRVMLSFLVAKAWELVKAKTIVKGFRKAKLIPIGPRDSHGTFATYLQPLPDVSIGDEDEQ</sequence>
<evidence type="ECO:0000313" key="4">
    <source>
        <dbReference type="EMBL" id="KAG2996730.1"/>
    </source>
</evidence>
<dbReference type="Proteomes" id="UP000697107">
    <property type="component" value="Unassembled WGS sequence"/>
</dbReference>
<gene>
    <name evidence="3" type="ORF">PC113_g18194</name>
    <name evidence="4" type="ORF">PC118_g2302</name>
</gene>
<dbReference type="Pfam" id="PF03184">
    <property type="entry name" value="DDE_1"/>
    <property type="match status" value="1"/>
</dbReference>
<evidence type="ECO:0000256" key="1">
    <source>
        <dbReference type="SAM" id="MobiDB-lite"/>
    </source>
</evidence>
<evidence type="ECO:0000313" key="3">
    <source>
        <dbReference type="EMBL" id="KAG2845420.1"/>
    </source>
</evidence>
<dbReference type="InterPro" id="IPR004875">
    <property type="entry name" value="DDE_SF_endonuclease_dom"/>
</dbReference>
<reference evidence="3" key="1">
    <citation type="submission" date="2018-10" db="EMBL/GenBank/DDBJ databases">
        <title>Effector identification in a new, highly contiguous assembly of the strawberry crown rot pathogen Phytophthora cactorum.</title>
        <authorList>
            <person name="Armitage A.D."/>
            <person name="Nellist C.F."/>
            <person name="Bates H."/>
            <person name="Vickerstaff R.J."/>
            <person name="Harrison R.J."/>
        </authorList>
    </citation>
    <scope>NUCLEOTIDE SEQUENCE</scope>
    <source>
        <strain evidence="3">15-7</strain>
        <strain evidence="4">P415</strain>
    </source>
</reference>
<dbReference type="VEuPathDB" id="FungiDB:PC110_g6437"/>
<name>A0A8T0YFI4_9STRA</name>
<proteinExistence type="predicted"/>
<dbReference type="GO" id="GO:0003676">
    <property type="term" value="F:nucleic acid binding"/>
    <property type="evidence" value="ECO:0007669"/>
    <property type="project" value="InterPro"/>
</dbReference>
<dbReference type="EMBL" id="RCMG01000837">
    <property type="protein sequence ID" value="KAG2845420.1"/>
    <property type="molecule type" value="Genomic_DNA"/>
</dbReference>
<dbReference type="VEuPathDB" id="FungiDB:PC110_g11402"/>
<dbReference type="Proteomes" id="UP000735874">
    <property type="component" value="Unassembled WGS sequence"/>
</dbReference>
<protein>
    <recommendedName>
        <fullName evidence="2">DDE-1 domain-containing protein</fullName>
    </recommendedName>
</protein>
<dbReference type="EMBL" id="RCML01000033">
    <property type="protein sequence ID" value="KAG2996730.1"/>
    <property type="molecule type" value="Genomic_DNA"/>
</dbReference>
<feature type="compositionally biased region" description="Basic residues" evidence="1">
    <location>
        <begin position="1"/>
        <end position="13"/>
    </location>
</feature>
<comment type="caution">
    <text evidence="3">The sequence shown here is derived from an EMBL/GenBank/DDBJ whole genome shotgun (WGS) entry which is preliminary data.</text>
</comment>
<feature type="region of interest" description="Disordered" evidence="1">
    <location>
        <begin position="1"/>
        <end position="20"/>
    </location>
</feature>